<evidence type="ECO:0000259" key="9">
    <source>
        <dbReference type="PROSITE" id="PS50016"/>
    </source>
</evidence>
<dbReference type="SMART" id="SM00249">
    <property type="entry name" value="PHD"/>
    <property type="match status" value="3"/>
</dbReference>
<protein>
    <recommendedName>
        <fullName evidence="11">PHD-type domain-containing protein</fullName>
    </recommendedName>
</protein>
<sequence>QFGVMSASRKRSSSHVTLEEKLARREPILVSVQQLKERCKRVLEAVSAHEFAWPFNQPVDAVALGLPTYHIIIKHPMDLGTIQKKLNNDEYASVAEFTADVRLTFQNCHVFNDKNSEVWNMAMEVATYFEWLLLHHVAHCIADESGKGEGNGLVQGTDLPNYAKRLVSIGTDIRAPLEHPANSAACGVCEQPGNLLCCDGPCLRSFHISCVGLPEFPSDERWFCSDCQMKSHQCAVCSERGTDFVDVFQCGHVACGLFFHLGCVNPHELTKKKSKTRGTNRGNFICPHHSCTKCKQPAHSALLLQCNRCVDSYHIDCLVSGSICINARSIVCPKHDIGSSLGSLEAVASTKADDPWALNHLFDHLKFVRPKFATMLTVHPYLQCRMPWQPTPDYMNYAFSGEVGKMVAERRKS</sequence>
<evidence type="ECO:0000256" key="2">
    <source>
        <dbReference type="ARBA" id="ARBA00022737"/>
    </source>
</evidence>
<evidence type="ECO:0000256" key="1">
    <source>
        <dbReference type="ARBA" id="ARBA00022723"/>
    </source>
</evidence>
<dbReference type="Gene3D" id="1.20.920.10">
    <property type="entry name" value="Bromodomain-like"/>
    <property type="match status" value="1"/>
</dbReference>
<feature type="domain" description="Bromo" evidence="8">
    <location>
        <begin position="47"/>
        <end position="119"/>
    </location>
</feature>
<evidence type="ECO:0000256" key="5">
    <source>
        <dbReference type="ARBA" id="ARBA00023117"/>
    </source>
</evidence>
<keyword evidence="5 6" id="KW-0103">Bromodomain</keyword>
<reference evidence="10" key="1">
    <citation type="submission" date="2015-04" db="EMBL/GenBank/DDBJ databases">
        <title>The genome sequence of the plant pathogenic Rhizarian Plasmodiophora brassicae reveals insights in its biotrophic life cycle and the origin of chitin synthesis.</title>
        <authorList>
            <person name="Schwelm A."/>
            <person name="Fogelqvist J."/>
            <person name="Knaust A."/>
            <person name="Julke S."/>
            <person name="Lilja T."/>
            <person name="Dhandapani V."/>
            <person name="Bonilla-Rosso G."/>
            <person name="Karlsson M."/>
            <person name="Shevchenko A."/>
            <person name="Choi S.R."/>
            <person name="Kim H.G."/>
            <person name="Park J.Y."/>
            <person name="Lim Y.P."/>
            <person name="Ludwig-Muller J."/>
            <person name="Dixelius C."/>
        </authorList>
    </citation>
    <scope>NUCLEOTIDE SEQUENCE</scope>
    <source>
        <tissue evidence="10">Potato root galls</tissue>
    </source>
</reference>
<dbReference type="Pfam" id="PF23011">
    <property type="entry name" value="PHD-1st_NSD"/>
    <property type="match status" value="1"/>
</dbReference>
<dbReference type="GO" id="GO:0008270">
    <property type="term" value="F:zinc ion binding"/>
    <property type="evidence" value="ECO:0007669"/>
    <property type="project" value="UniProtKB-KW"/>
</dbReference>
<dbReference type="InterPro" id="IPR001487">
    <property type="entry name" value="Bromodomain"/>
</dbReference>
<dbReference type="PRINTS" id="PR00503">
    <property type="entry name" value="BROMODOMAIN"/>
</dbReference>
<dbReference type="PROSITE" id="PS50016">
    <property type="entry name" value="ZF_PHD_2"/>
    <property type="match status" value="1"/>
</dbReference>
<dbReference type="InterPro" id="IPR055198">
    <property type="entry name" value="NSD_PHD"/>
</dbReference>
<dbReference type="InterPro" id="IPR036427">
    <property type="entry name" value="Bromodomain-like_sf"/>
</dbReference>
<proteinExistence type="predicted"/>
<dbReference type="SUPFAM" id="SSF47370">
    <property type="entry name" value="Bromodomain"/>
    <property type="match status" value="1"/>
</dbReference>
<keyword evidence="2" id="KW-0677">Repeat</keyword>
<dbReference type="CDD" id="cd15566">
    <property type="entry name" value="PHD3_NSD"/>
    <property type="match status" value="1"/>
</dbReference>
<evidence type="ECO:0000313" key="10">
    <source>
        <dbReference type="EMBL" id="CRZ10068.1"/>
    </source>
</evidence>
<dbReference type="SMART" id="SM00297">
    <property type="entry name" value="BROMO"/>
    <property type="match status" value="1"/>
</dbReference>
<dbReference type="InterPro" id="IPR019787">
    <property type="entry name" value="Znf_PHD-finger"/>
</dbReference>
<dbReference type="Pfam" id="PF22908">
    <property type="entry name" value="PHD_NSD"/>
    <property type="match status" value="1"/>
</dbReference>
<dbReference type="EMBL" id="HACM01009626">
    <property type="protein sequence ID" value="CRZ10068.1"/>
    <property type="molecule type" value="Transcribed_RNA"/>
</dbReference>
<dbReference type="Pfam" id="PF23004">
    <property type="entry name" value="PHDvar_NSD"/>
    <property type="match status" value="1"/>
</dbReference>
<evidence type="ECO:0000256" key="6">
    <source>
        <dbReference type="PROSITE-ProRule" id="PRU00035"/>
    </source>
</evidence>
<dbReference type="PROSITE" id="PS50014">
    <property type="entry name" value="BROMODOMAIN_2"/>
    <property type="match status" value="1"/>
</dbReference>
<dbReference type="AlphaFoldDB" id="A0A0H5R7I3"/>
<dbReference type="InterPro" id="IPR019786">
    <property type="entry name" value="Zinc_finger_PHD-type_CS"/>
</dbReference>
<dbReference type="Gene3D" id="3.30.40.10">
    <property type="entry name" value="Zinc/RING finger domain, C3HC4 (zinc finger)"/>
    <property type="match status" value="2"/>
</dbReference>
<dbReference type="InterPro" id="IPR013083">
    <property type="entry name" value="Znf_RING/FYVE/PHD"/>
</dbReference>
<evidence type="ECO:0000256" key="7">
    <source>
        <dbReference type="PROSITE-ProRule" id="PRU00146"/>
    </source>
</evidence>
<keyword evidence="1" id="KW-0479">Metal-binding</keyword>
<dbReference type="PROSITE" id="PS01359">
    <property type="entry name" value="ZF_PHD_1"/>
    <property type="match status" value="1"/>
</dbReference>
<evidence type="ECO:0000256" key="3">
    <source>
        <dbReference type="ARBA" id="ARBA00022771"/>
    </source>
</evidence>
<dbReference type="Pfam" id="PF00439">
    <property type="entry name" value="Bromodomain"/>
    <property type="match status" value="1"/>
</dbReference>
<evidence type="ECO:0008006" key="11">
    <source>
        <dbReference type="Google" id="ProtNLM"/>
    </source>
</evidence>
<accession>A0A0H5R7I3</accession>
<dbReference type="InterPro" id="IPR059153">
    <property type="entry name" value="NSD_PHD-1st"/>
</dbReference>
<dbReference type="GO" id="GO:0006338">
    <property type="term" value="P:chromatin remodeling"/>
    <property type="evidence" value="ECO:0007669"/>
    <property type="project" value="UniProtKB-ARBA"/>
</dbReference>
<evidence type="ECO:0000259" key="8">
    <source>
        <dbReference type="PROSITE" id="PS50014"/>
    </source>
</evidence>
<dbReference type="InterPro" id="IPR011011">
    <property type="entry name" value="Znf_FYVE_PHD"/>
</dbReference>
<feature type="domain" description="PHD-type" evidence="9">
    <location>
        <begin position="183"/>
        <end position="230"/>
    </location>
</feature>
<dbReference type="InterPro" id="IPR001965">
    <property type="entry name" value="Znf_PHD"/>
</dbReference>
<name>A0A0H5R7I3_9EUKA</name>
<organism evidence="10">
    <name type="scientific">Spongospora subterranea</name>
    <dbReference type="NCBI Taxonomy" id="70186"/>
    <lineage>
        <taxon>Eukaryota</taxon>
        <taxon>Sar</taxon>
        <taxon>Rhizaria</taxon>
        <taxon>Endomyxa</taxon>
        <taxon>Phytomyxea</taxon>
        <taxon>Plasmodiophorida</taxon>
        <taxon>Plasmodiophoridae</taxon>
        <taxon>Spongospora</taxon>
    </lineage>
</organism>
<dbReference type="PANTHER" id="PTHR45926">
    <property type="entry name" value="OSJNBA0053K19.4 PROTEIN"/>
    <property type="match status" value="1"/>
</dbReference>
<evidence type="ECO:0000256" key="4">
    <source>
        <dbReference type="ARBA" id="ARBA00022833"/>
    </source>
</evidence>
<keyword evidence="4" id="KW-0862">Zinc</keyword>
<feature type="non-terminal residue" evidence="10">
    <location>
        <position position="1"/>
    </location>
</feature>
<keyword evidence="3 7" id="KW-0863">Zinc-finger</keyword>
<dbReference type="InterPro" id="IPR055197">
    <property type="entry name" value="PHDvar_NSD"/>
</dbReference>
<dbReference type="SUPFAM" id="SSF57903">
    <property type="entry name" value="FYVE/PHD zinc finger"/>
    <property type="match status" value="2"/>
</dbReference>